<dbReference type="InterPro" id="IPR037238">
    <property type="entry name" value="YbiA-like_sf"/>
</dbReference>
<reference evidence="2" key="1">
    <citation type="journal article" date="2020" name="Nature">
        <title>Giant virus diversity and host interactions through global metagenomics.</title>
        <authorList>
            <person name="Schulz F."/>
            <person name="Roux S."/>
            <person name="Paez-Espino D."/>
            <person name="Jungbluth S."/>
            <person name="Walsh D.A."/>
            <person name="Denef V.J."/>
            <person name="McMahon K.D."/>
            <person name="Konstantinidis K.T."/>
            <person name="Eloe-Fadrosh E.A."/>
            <person name="Kyrpides N.C."/>
            <person name="Woyke T."/>
        </authorList>
    </citation>
    <scope>NUCLEOTIDE SEQUENCE</scope>
    <source>
        <strain evidence="2">GVMAG-S-ERX556049-19</strain>
    </source>
</reference>
<evidence type="ECO:0008006" key="3">
    <source>
        <dbReference type="Google" id="ProtNLM"/>
    </source>
</evidence>
<dbReference type="CDD" id="cd15457">
    <property type="entry name" value="NADAR"/>
    <property type="match status" value="1"/>
</dbReference>
<feature type="region of interest" description="Disordered" evidence="1">
    <location>
        <begin position="293"/>
        <end position="312"/>
    </location>
</feature>
<proteinExistence type="predicted"/>
<accession>A0A6C0FC17</accession>
<dbReference type="CDD" id="cd22744">
    <property type="entry name" value="OTU"/>
    <property type="match status" value="1"/>
</dbReference>
<evidence type="ECO:0000313" key="2">
    <source>
        <dbReference type="EMBL" id="QHT38089.1"/>
    </source>
</evidence>
<dbReference type="Gene3D" id="1.10.357.40">
    <property type="entry name" value="YbiA-like"/>
    <property type="match status" value="1"/>
</dbReference>
<dbReference type="SUPFAM" id="SSF143990">
    <property type="entry name" value="YbiA-like"/>
    <property type="match status" value="1"/>
</dbReference>
<dbReference type="Gene3D" id="3.90.70.80">
    <property type="match status" value="1"/>
</dbReference>
<sequence length="694" mass="81910">MLESKINKENVKYNENISIEKEDLNHMSFVYETELYDKDIEFVLGKEKHTYAKYNIIYFSVYLVINDKPKKRIGVFEIDSNKFIQSIDEDGSIELENGELLFFVQQNEMSEYFKKYDIKREEKQQDKESDKVDLEYEDLTDSSPDLFDESLDVFKVSIDDKKSKKQSPLINESIFEEKENVKILPILEEENEEISNNEKKKYEEKVNTTWIEKFTKNNNYNIIDNEGGGDCLFATIRDAFKPIGKITTIDKLRYHLSNELTEETYENYKSLYMAISNDYKQIKKDIEDVHTSEKKLTKDINESTDREKSDQLNELKKKEEEKRKNLFKDKKQAKALLQDFIFMDNINSFEEYKHYIRSSRFWGDTWALSSLEKILNIKIMVLSEESYPDHLDDIMQCGQINDQDVGLKKFQPDYYMVVSYTGNHYKLITYKDKTLFSFKEIPYDIKMMIINKCLEKNAGLYYLIQDFKKFKERMGMDPEEGKKIEDDVIHKDLYNKDIVFMFHEKSNNKPLAGMGNGESMDILQAIDSEMGFKELNNISDWRRKLDDSYESPFTVDGLRWNSVTHYFMGSQFKKGFPDFYKEFSLDSNSEFSTDLVKARAAGSNSGKLKDKLLRNESIKIDPDFYEIGVEPRYELERKIALEAKFTQNLDLLQTLMSTKNGKLVNFRRGKEPVVDELLMKLRKELGSNKQILRT</sequence>
<name>A0A6C0FC17_9ZZZZ</name>
<dbReference type="AlphaFoldDB" id="A0A6C0FC17"/>
<organism evidence="2">
    <name type="scientific">viral metagenome</name>
    <dbReference type="NCBI Taxonomy" id="1070528"/>
    <lineage>
        <taxon>unclassified sequences</taxon>
        <taxon>metagenomes</taxon>
        <taxon>organismal metagenomes</taxon>
    </lineage>
</organism>
<dbReference type="EMBL" id="MN738825">
    <property type="protein sequence ID" value="QHT38089.1"/>
    <property type="molecule type" value="Genomic_DNA"/>
</dbReference>
<dbReference type="InterPro" id="IPR012816">
    <property type="entry name" value="NADAR"/>
</dbReference>
<evidence type="ECO:0000256" key="1">
    <source>
        <dbReference type="SAM" id="MobiDB-lite"/>
    </source>
</evidence>
<protein>
    <recommendedName>
        <fullName evidence="3">OTU domain-containing protein</fullName>
    </recommendedName>
</protein>